<dbReference type="CDD" id="cd06257">
    <property type="entry name" value="DnaJ"/>
    <property type="match status" value="1"/>
</dbReference>
<proteinExistence type="predicted"/>
<dbReference type="SMART" id="SM00271">
    <property type="entry name" value="DnaJ"/>
    <property type="match status" value="1"/>
</dbReference>
<dbReference type="SUPFAM" id="SSF46565">
    <property type="entry name" value="Chaperone J-domain"/>
    <property type="match status" value="1"/>
</dbReference>
<organism evidence="3 4">
    <name type="scientific">Corchorus capsularis</name>
    <name type="common">Jute</name>
    <dbReference type="NCBI Taxonomy" id="210143"/>
    <lineage>
        <taxon>Eukaryota</taxon>
        <taxon>Viridiplantae</taxon>
        <taxon>Streptophyta</taxon>
        <taxon>Embryophyta</taxon>
        <taxon>Tracheophyta</taxon>
        <taxon>Spermatophyta</taxon>
        <taxon>Magnoliopsida</taxon>
        <taxon>eudicotyledons</taxon>
        <taxon>Gunneridae</taxon>
        <taxon>Pentapetalae</taxon>
        <taxon>rosids</taxon>
        <taxon>malvids</taxon>
        <taxon>Malvales</taxon>
        <taxon>Malvaceae</taxon>
        <taxon>Grewioideae</taxon>
        <taxon>Apeibeae</taxon>
        <taxon>Corchorus</taxon>
    </lineage>
</organism>
<feature type="domain" description="J" evidence="2">
    <location>
        <begin position="536"/>
        <end position="624"/>
    </location>
</feature>
<dbReference type="InterPro" id="IPR011990">
    <property type="entry name" value="TPR-like_helical_dom_sf"/>
</dbReference>
<keyword evidence="4" id="KW-1185">Reference proteome</keyword>
<comment type="caution">
    <text evidence="3">The sequence shown here is derived from an EMBL/GenBank/DDBJ whole genome shotgun (WGS) entry which is preliminary data.</text>
</comment>
<evidence type="ECO:0000256" key="1">
    <source>
        <dbReference type="SAM" id="MobiDB-lite"/>
    </source>
</evidence>
<feature type="region of interest" description="Disordered" evidence="1">
    <location>
        <begin position="24"/>
        <end position="44"/>
    </location>
</feature>
<dbReference type="PRINTS" id="PR00625">
    <property type="entry name" value="JDOMAIN"/>
</dbReference>
<sequence>MPTGGMENPSSSLGIEGDFNLGLDFGSRSSHHPKSAASARRQPTLLELREQANWGSRTAPTLLELRNQANRTAQTDEANVDLYVLPNLVPEGKKKGVKSFSLKDIYLENLEKMEGIGMSKKSSRHEQPYSKQHHVPKQENQESLCGMEKFNSEKYAKFAYVFGATANGSDAESDAGLKPNLVKGDSNKGSHLNFTCNAPEKTEQGFNSSTDAVHEACEKWLLRGHRAYREYNISEAELYYTEGINSVPSNETTSRSSIIKLLVLCYSNRAAARIFLKRIREALADCLKAADLDPNYVRADLRAASCHLLLGETENALMYSTKFLGTVSLDLDIIDGANQLQRNAQRVIELTNLSAQLLKQKEAFSALKAIAEALSISLYDEKLLQMKAEALLILRRYEKAIELWNEALHSGKYADPVEHYSKALSNMSSNVEIESRAFAAKCFCHRAAAHHALGQIADAIADCSLAMALDENYIEAISRRATLHKIIRDYGQAACDLRRLISILEKQPNLDKWREARRQLSSLEEEAAQRENMPLDFYLILGVKPSDSKSHVRKAYLNAAHRHHPDKTALFLANNIERGDIEGRPWKEIAEQVRKDANRLFKMIGEAYAVLSNPAERSKVECCPSRTCFLDNIDPTKIEGSKSKEESGAN</sequence>
<evidence type="ECO:0000313" key="3">
    <source>
        <dbReference type="EMBL" id="OMO52634.1"/>
    </source>
</evidence>
<dbReference type="AlphaFoldDB" id="A0A1R3G3I4"/>
<dbReference type="PANTHER" id="PTHR45181:SF8">
    <property type="entry name" value="HEAT SHOCK PROTEIN DNAJ WITH TETRATRICOPEPTIDE REPEAT-CONTAINING PROTEIN"/>
    <property type="match status" value="1"/>
</dbReference>
<feature type="region of interest" description="Disordered" evidence="1">
    <location>
        <begin position="121"/>
        <end position="141"/>
    </location>
</feature>
<evidence type="ECO:0000259" key="2">
    <source>
        <dbReference type="PROSITE" id="PS50076"/>
    </source>
</evidence>
<dbReference type="PANTHER" id="PTHR45181">
    <property type="entry name" value="HEAT SHOCK PROTEIN DNAJ WITH TETRATRICOPEPTIDE REPEAT-CONTAINING PROTEIN"/>
    <property type="match status" value="1"/>
</dbReference>
<protein>
    <recommendedName>
        <fullName evidence="2">J domain-containing protein</fullName>
    </recommendedName>
</protein>
<dbReference type="InterPro" id="IPR036869">
    <property type="entry name" value="J_dom_sf"/>
</dbReference>
<dbReference type="SUPFAM" id="SSF48452">
    <property type="entry name" value="TPR-like"/>
    <property type="match status" value="2"/>
</dbReference>
<gene>
    <name evidence="3" type="ORF">CCACVL1_29157</name>
</gene>
<dbReference type="InterPro" id="IPR001623">
    <property type="entry name" value="DnaJ_domain"/>
</dbReference>
<dbReference type="Gene3D" id="1.25.40.10">
    <property type="entry name" value="Tetratricopeptide repeat domain"/>
    <property type="match status" value="2"/>
</dbReference>
<dbReference type="OrthoDB" id="10250354at2759"/>
<dbReference type="InterPro" id="IPR019734">
    <property type="entry name" value="TPR_rpt"/>
</dbReference>
<dbReference type="Pfam" id="PF00226">
    <property type="entry name" value="DnaJ"/>
    <property type="match status" value="1"/>
</dbReference>
<dbReference type="STRING" id="210143.A0A1R3G3I4"/>
<dbReference type="Gene3D" id="1.10.287.110">
    <property type="entry name" value="DnaJ domain"/>
    <property type="match status" value="1"/>
</dbReference>
<name>A0A1R3G3I4_COCAP</name>
<dbReference type="PROSITE" id="PS50076">
    <property type="entry name" value="DNAJ_2"/>
    <property type="match status" value="1"/>
</dbReference>
<reference evidence="3 4" key="1">
    <citation type="submission" date="2013-09" db="EMBL/GenBank/DDBJ databases">
        <title>Corchorus capsularis genome sequencing.</title>
        <authorList>
            <person name="Alam M."/>
            <person name="Haque M.S."/>
            <person name="Islam M.S."/>
            <person name="Emdad E.M."/>
            <person name="Islam M.M."/>
            <person name="Ahmed B."/>
            <person name="Halim A."/>
            <person name="Hossen Q.M.M."/>
            <person name="Hossain M.Z."/>
            <person name="Ahmed R."/>
            <person name="Khan M.M."/>
            <person name="Islam R."/>
            <person name="Rashid M.M."/>
            <person name="Khan S.A."/>
            <person name="Rahman M.S."/>
            <person name="Alam M."/>
        </authorList>
    </citation>
    <scope>NUCLEOTIDE SEQUENCE [LARGE SCALE GENOMIC DNA]</scope>
    <source>
        <strain evidence="4">cv. CVL-1</strain>
        <tissue evidence="3">Whole seedling</tissue>
    </source>
</reference>
<dbReference type="SMART" id="SM00028">
    <property type="entry name" value="TPR"/>
    <property type="match status" value="5"/>
</dbReference>
<dbReference type="Proteomes" id="UP000188268">
    <property type="component" value="Unassembled WGS sequence"/>
</dbReference>
<dbReference type="Gramene" id="OMO52634">
    <property type="protein sequence ID" value="OMO52634"/>
    <property type="gene ID" value="CCACVL1_29157"/>
</dbReference>
<evidence type="ECO:0000313" key="4">
    <source>
        <dbReference type="Proteomes" id="UP000188268"/>
    </source>
</evidence>
<accession>A0A1R3G3I4</accession>
<dbReference type="EMBL" id="AWWV01015474">
    <property type="protein sequence ID" value="OMO52634.1"/>
    <property type="molecule type" value="Genomic_DNA"/>
</dbReference>